<keyword evidence="1" id="KW-0812">Transmembrane</keyword>
<keyword evidence="1" id="KW-1133">Transmembrane helix</keyword>
<dbReference type="STRING" id="211165.GCA_000317285_00022"/>
<feature type="transmembrane region" description="Helical" evidence="1">
    <location>
        <begin position="79"/>
        <end position="97"/>
    </location>
</feature>
<keyword evidence="1" id="KW-0472">Membrane</keyword>
<dbReference type="OrthoDB" id="2873672at2"/>
<protein>
    <recommendedName>
        <fullName evidence="2">DUF2231 domain-containing protein</fullName>
    </recommendedName>
</protein>
<feature type="transmembrane region" description="Helical" evidence="1">
    <location>
        <begin position="38"/>
        <end position="58"/>
    </location>
</feature>
<dbReference type="EMBL" id="RSCJ01000006">
    <property type="protein sequence ID" value="RUR83753.1"/>
    <property type="molecule type" value="Genomic_DNA"/>
</dbReference>
<evidence type="ECO:0000259" key="2">
    <source>
        <dbReference type="Pfam" id="PF09990"/>
    </source>
</evidence>
<evidence type="ECO:0000313" key="3">
    <source>
        <dbReference type="EMBL" id="RUR83753.1"/>
    </source>
</evidence>
<feature type="domain" description="DUF2231" evidence="2">
    <location>
        <begin position="3"/>
        <end position="139"/>
    </location>
</feature>
<dbReference type="AlphaFoldDB" id="A0A433NLH6"/>
<comment type="caution">
    <text evidence="3">The sequence shown here is derived from an EMBL/GenBank/DDBJ whole genome shotgun (WGS) entry which is preliminary data.</text>
</comment>
<keyword evidence="4" id="KW-1185">Reference proteome</keyword>
<sequence length="170" mass="18424">MPPIHPAIVHFPIALVTLSVVADGFGYLMDNASLQATGWWALVGALIGAAIAVPAGLFDMRRERLEHTAHQHVHTHMRVGFTLAAAIAGLTIWRWLIQYNPRFNWGWGYLVVAVVVLGLTLFQGWLGSELVYSNGVGVAPTGQGTEPANEARRRIARVAGGSNSSDRHSH</sequence>
<dbReference type="InterPro" id="IPR019251">
    <property type="entry name" value="DUF2231_TM"/>
</dbReference>
<name>A0A433NLH6_CHLFR</name>
<dbReference type="Proteomes" id="UP000268857">
    <property type="component" value="Unassembled WGS sequence"/>
</dbReference>
<evidence type="ECO:0000256" key="1">
    <source>
        <dbReference type="SAM" id="Phobius"/>
    </source>
</evidence>
<reference evidence="3 4" key="1">
    <citation type="journal article" date="2019" name="Genome Biol. Evol.">
        <title>Day and night: Metabolic profiles and evolutionary relationships of six axenic non-marine cyanobacteria.</title>
        <authorList>
            <person name="Will S.E."/>
            <person name="Henke P."/>
            <person name="Boedeker C."/>
            <person name="Huang S."/>
            <person name="Brinkmann H."/>
            <person name="Rohde M."/>
            <person name="Jarek M."/>
            <person name="Friedl T."/>
            <person name="Seufert S."/>
            <person name="Schumacher M."/>
            <person name="Overmann J."/>
            <person name="Neumann-Schaal M."/>
            <person name="Petersen J."/>
        </authorList>
    </citation>
    <scope>NUCLEOTIDE SEQUENCE [LARGE SCALE GENOMIC DNA]</scope>
    <source>
        <strain evidence="3 4">PCC 6912</strain>
    </source>
</reference>
<organism evidence="3 4">
    <name type="scientific">Chlorogloeopsis fritschii PCC 6912</name>
    <dbReference type="NCBI Taxonomy" id="211165"/>
    <lineage>
        <taxon>Bacteria</taxon>
        <taxon>Bacillati</taxon>
        <taxon>Cyanobacteriota</taxon>
        <taxon>Cyanophyceae</taxon>
        <taxon>Nostocales</taxon>
        <taxon>Chlorogloeopsidaceae</taxon>
        <taxon>Chlorogloeopsis</taxon>
    </lineage>
</organism>
<accession>A0A433NLH6</accession>
<dbReference type="RefSeq" id="WP_016877614.1">
    <property type="nucleotide sequence ID" value="NZ_AJLN01000014.1"/>
</dbReference>
<evidence type="ECO:0000313" key="4">
    <source>
        <dbReference type="Proteomes" id="UP000268857"/>
    </source>
</evidence>
<gene>
    <name evidence="3" type="ORF">PCC6912_19960</name>
</gene>
<dbReference type="Pfam" id="PF09990">
    <property type="entry name" value="DUF2231"/>
    <property type="match status" value="1"/>
</dbReference>
<feature type="transmembrane region" description="Helical" evidence="1">
    <location>
        <begin position="103"/>
        <end position="122"/>
    </location>
</feature>
<proteinExistence type="predicted"/>